<gene>
    <name evidence="1" type="ORF">B7Z70_08785</name>
</gene>
<evidence type="ECO:0000313" key="1">
    <source>
        <dbReference type="EMBL" id="OYV78835.1"/>
    </source>
</evidence>
<dbReference type="Proteomes" id="UP000216779">
    <property type="component" value="Unassembled WGS sequence"/>
</dbReference>
<feature type="non-terminal residue" evidence="1">
    <location>
        <position position="1"/>
    </location>
</feature>
<dbReference type="EMBL" id="NCBC01000318">
    <property type="protein sequence ID" value="OYV78835.1"/>
    <property type="molecule type" value="Genomic_DNA"/>
</dbReference>
<protein>
    <submittedName>
        <fullName evidence="1">Uncharacterized protein</fullName>
    </submittedName>
</protein>
<organism evidence="1 2">
    <name type="scientific">Acidithiobacillus ferrivorans</name>
    <dbReference type="NCBI Taxonomy" id="160808"/>
    <lineage>
        <taxon>Bacteria</taxon>
        <taxon>Pseudomonadati</taxon>
        <taxon>Pseudomonadota</taxon>
        <taxon>Acidithiobacillia</taxon>
        <taxon>Acidithiobacillales</taxon>
        <taxon>Acidithiobacillaceae</taxon>
        <taxon>Acidithiobacillus</taxon>
    </lineage>
</organism>
<comment type="caution">
    <text evidence="1">The sequence shown here is derived from an EMBL/GenBank/DDBJ whole genome shotgun (WGS) entry which is preliminary data.</text>
</comment>
<reference evidence="1 2" key="1">
    <citation type="submission" date="2017-03" db="EMBL/GenBank/DDBJ databases">
        <title>Lifting the veil on microbial sulfur biogeochemistry in mining wastewaters.</title>
        <authorList>
            <person name="Kantor R.S."/>
            <person name="Colenbrander Nelson T."/>
            <person name="Marshall S."/>
            <person name="Bennett D."/>
            <person name="Apte S."/>
            <person name="Camacho D."/>
            <person name="Thomas B.C."/>
            <person name="Warren L.A."/>
            <person name="Banfield J.F."/>
        </authorList>
    </citation>
    <scope>NUCLEOTIDE SEQUENCE [LARGE SCALE GENOMIC DNA]</scope>
    <source>
        <strain evidence="1">21-59-9</strain>
    </source>
</reference>
<dbReference type="AlphaFoldDB" id="A0A257T0H6"/>
<evidence type="ECO:0000313" key="2">
    <source>
        <dbReference type="Proteomes" id="UP000216779"/>
    </source>
</evidence>
<sequence>NFGVCTRLTVETRSLGSAETLRSVAERDSLKIAEQCISLERITLEHDVGTTVTAILDNEHPISPEQALQYLKPYVGMLQVPVYLNGNLISGNTIESGLPTAGRTFAQLGERALNDDLCGGSFDVRADQNGQILVFVTKVTLGGNPIEGSMALVQSGGQLMGLRSYFGLAPIPAIGNYQFGGFANLSFLQPTAGREALSRESIDQVTRLINLAERAASELLATSSGADKNNAFLQWLTSHSRYDLADKVSIHVLPEKNDIPLGDMKSYIETRTTHYYTGNDQKILSTFANEGLNLLQIAQSNPRRQVHLHYVTNILNIPLVPDSAQVTRIYKGTELTLREATVLIRIASILRDDYLIWDVELVLADISHGVTVLPEKLGEQLKISIARSSPLLPPLLEFYDRAYELFAQFMKDFVRVHIYPRIQQFVPSSTRDGVDALRKMLQRNRELYSYEETDLGDLEGVLGDYLSGSVSFIHALHEARARAKPQTQSVSYDQVGSVENEVPSIAESPVTEPAEAGLEFGPCPPIIRDSISSDMKILTTSEKYPLLNNFTMLLGLSDRLMRTEAEFFHTPHTTRILWGGHRVVYIFTEATGRLSLYYDIELREPIEHAKAGGGMFPTTTLITKKRIFVPIPDMLTDEFKIAAGPKQFFVRFDVLSSDVI</sequence>
<name>A0A257T0H6_9PROT</name>
<proteinExistence type="predicted"/>
<accession>A0A257T0H6</accession>